<evidence type="ECO:0000313" key="2">
    <source>
        <dbReference type="Proteomes" id="UP000826300"/>
    </source>
</evidence>
<protein>
    <submittedName>
        <fullName evidence="1">Uncharacterized protein</fullName>
    </submittedName>
</protein>
<dbReference type="Pfam" id="PF14175">
    <property type="entry name" value="YaaC"/>
    <property type="match status" value="1"/>
</dbReference>
<keyword evidence="2" id="KW-1185">Reference proteome</keyword>
<dbReference type="RefSeq" id="WP_220660595.1">
    <property type="nucleotide sequence ID" value="NZ_CP069370.1"/>
</dbReference>
<name>A0A8G0ZQW2_9RHOB</name>
<dbReference type="InterPro" id="IPR026988">
    <property type="entry name" value="YaaC-like"/>
</dbReference>
<dbReference type="Proteomes" id="UP000826300">
    <property type="component" value="Chromosome"/>
</dbReference>
<dbReference type="KEGG" id="nsm:JO391_11285"/>
<sequence length="449" mass="50829">MVKWVVWEITKVLEGILDDTVEVVPGENEPLFALEPDFDEVVLNHRKAAAEYKSAREKKETQENISEWMMRCGVADPKSPDFRAAQNFSRLKNEVSARIAQGSRLQLIGVDISDLERSLYELSESIENVALIQEIYRVRKHTVAADGGINAAEAAKIKHCFSQGRELYRSGTVGSLVVKPLNYFYALTAYAYGIIILNNPIRFRKDMLPGSHGINYLPDRVLVQFGGDMPRGTFSDLHTSFPQAYIKSPDFEIAYSQLDSALALYKNRITCSLGTLLSMVPEMGDFYQIATGRQSRVHQLKILPSKQVKEPSPTFVIGDGSRRPSRASVERCFPGMELQEIRGEYHITVRPESLHKVNATIYTDIYADLWFIETPFGDVNLPEVCLHFLILSMFSNIMRYRPDEWGGLVDNDVSASVSLATRHYFNVIERKLNALVLREASTFFPFAPR</sequence>
<proteinExistence type="predicted"/>
<organism evidence="1 2">
    <name type="scientific">Neotabrizicola shimadae</name>
    <dbReference type="NCBI Taxonomy" id="2807096"/>
    <lineage>
        <taxon>Bacteria</taxon>
        <taxon>Pseudomonadati</taxon>
        <taxon>Pseudomonadota</taxon>
        <taxon>Alphaproteobacteria</taxon>
        <taxon>Rhodobacterales</taxon>
        <taxon>Paracoccaceae</taxon>
        <taxon>Neotabrizicola</taxon>
    </lineage>
</organism>
<accession>A0A8G0ZQW2</accession>
<gene>
    <name evidence="1" type="ORF">JO391_11285</name>
</gene>
<reference evidence="1" key="1">
    <citation type="submission" date="2021-02" db="EMBL/GenBank/DDBJ databases">
        <title>Rhodobacter shimadae sp. nov., an aerobic anoxygenic phototrophic bacterium isolated from a hot spring.</title>
        <authorList>
            <person name="Muramatsu S."/>
            <person name="Haruta S."/>
            <person name="Hirose S."/>
            <person name="Hanada S."/>
        </authorList>
    </citation>
    <scope>NUCLEOTIDE SEQUENCE</scope>
    <source>
        <strain evidence="1">N10</strain>
    </source>
</reference>
<evidence type="ECO:0000313" key="1">
    <source>
        <dbReference type="EMBL" id="QYZ68372.1"/>
    </source>
</evidence>
<dbReference type="AlphaFoldDB" id="A0A8G0ZQW2"/>
<dbReference type="EMBL" id="CP069370">
    <property type="protein sequence ID" value="QYZ68372.1"/>
    <property type="molecule type" value="Genomic_DNA"/>
</dbReference>